<gene>
    <name evidence="2" type="ORF">AUEXF2481DRAFT_3190</name>
</gene>
<keyword evidence="3" id="KW-1185">Reference proteome</keyword>
<dbReference type="RefSeq" id="XP_013345685.1">
    <property type="nucleotide sequence ID" value="XM_013490231.1"/>
</dbReference>
<dbReference type="AlphaFoldDB" id="A0A074YMP2"/>
<dbReference type="InterPro" id="IPR056867">
    <property type="entry name" value="LRR_15"/>
</dbReference>
<dbReference type="Pfam" id="PF24969">
    <property type="entry name" value="LRR_15"/>
    <property type="match status" value="1"/>
</dbReference>
<evidence type="ECO:0000259" key="1">
    <source>
        <dbReference type="Pfam" id="PF24969"/>
    </source>
</evidence>
<dbReference type="EMBL" id="KL584754">
    <property type="protein sequence ID" value="KEQ97369.1"/>
    <property type="molecule type" value="Genomic_DNA"/>
</dbReference>
<protein>
    <recommendedName>
        <fullName evidence="1">Leucine-rich repeat domain-containing protein</fullName>
    </recommendedName>
</protein>
<sequence>MLERLPVEVIRLVFKQLATTPDLIHYDNVEQNTYHRNSWKALAQLCKVSRQIKSIAEPLLYQNYARPDSTSNPVAHYSFRKFLTTVLRRPELLKHVCSLYIGAWRHYPERELQHAAKSKFPACTARVCDTHFSPELHSLYSKYANVSILGDEWKEALDAGEEAAEIALLMSLTPNLERIEFSMPHLSLNLTHASPRYFWPRLLAASAGWDPSKHFHRLDCIMVHKRNLIPTLPESAEYGFEIDPFLPFIGLPKLKVFWVESDNYGSYRKLSEEYPLNEEESHLTDLTLGLSYIHPMKLMQILKRCTKLEAFVCDFQPELIYIPGFSWNTIGEALEGSRQTLEELTLGADMSSQLATEEFTGSEGTCVSIGSLKKFTSLKKLDVLQTTLLGFENMIDEMNLVVPASPFRDMLPSSLESITIDICTLTIVPYLESMLAKLRQNFPYLQEMRLSDIDLMEFDTNNCTGQQFEVLMQGRRDRVNLLKAGFVQAGVKLR</sequence>
<evidence type="ECO:0000313" key="3">
    <source>
        <dbReference type="Proteomes" id="UP000030641"/>
    </source>
</evidence>
<feature type="domain" description="Leucine-rich repeat" evidence="1">
    <location>
        <begin position="151"/>
        <end position="449"/>
    </location>
</feature>
<dbReference type="STRING" id="1043005.A0A074YMP2"/>
<dbReference type="InParanoid" id="A0A074YMP2"/>
<dbReference type="Proteomes" id="UP000030641">
    <property type="component" value="Unassembled WGS sequence"/>
</dbReference>
<dbReference type="OrthoDB" id="2520703at2759"/>
<evidence type="ECO:0000313" key="2">
    <source>
        <dbReference type="EMBL" id="KEQ97369.1"/>
    </source>
</evidence>
<proteinExistence type="predicted"/>
<dbReference type="Gene3D" id="3.80.10.10">
    <property type="entry name" value="Ribonuclease Inhibitor"/>
    <property type="match status" value="1"/>
</dbReference>
<dbReference type="OMA" id="HDEWFGS"/>
<organism evidence="2 3">
    <name type="scientific">Aureobasidium subglaciale (strain EXF-2481)</name>
    <name type="common">Aureobasidium pullulans var. subglaciale</name>
    <dbReference type="NCBI Taxonomy" id="1043005"/>
    <lineage>
        <taxon>Eukaryota</taxon>
        <taxon>Fungi</taxon>
        <taxon>Dikarya</taxon>
        <taxon>Ascomycota</taxon>
        <taxon>Pezizomycotina</taxon>
        <taxon>Dothideomycetes</taxon>
        <taxon>Dothideomycetidae</taxon>
        <taxon>Dothideales</taxon>
        <taxon>Saccotheciaceae</taxon>
        <taxon>Aureobasidium</taxon>
    </lineage>
</organism>
<dbReference type="SUPFAM" id="SSF52047">
    <property type="entry name" value="RNI-like"/>
    <property type="match status" value="1"/>
</dbReference>
<dbReference type="GeneID" id="25364536"/>
<name>A0A074YMP2_AURSE</name>
<dbReference type="InterPro" id="IPR032675">
    <property type="entry name" value="LRR_dom_sf"/>
</dbReference>
<accession>A0A074YMP2</accession>
<reference evidence="2 3" key="1">
    <citation type="journal article" date="2014" name="BMC Genomics">
        <title>Genome sequencing of four Aureobasidium pullulans varieties: biotechnological potential, stress tolerance, and description of new species.</title>
        <authorList>
            <person name="Gostin Ar C."/>
            <person name="Ohm R.A."/>
            <person name="Kogej T."/>
            <person name="Sonjak S."/>
            <person name="Turk M."/>
            <person name="Zajc J."/>
            <person name="Zalar P."/>
            <person name="Grube M."/>
            <person name="Sun H."/>
            <person name="Han J."/>
            <person name="Sharma A."/>
            <person name="Chiniquy J."/>
            <person name="Ngan C.Y."/>
            <person name="Lipzen A."/>
            <person name="Barry K."/>
            <person name="Grigoriev I.V."/>
            <person name="Gunde-Cimerman N."/>
        </authorList>
    </citation>
    <scope>NUCLEOTIDE SEQUENCE [LARGE SCALE GENOMIC DNA]</scope>
    <source>
        <strain evidence="2 3">EXF-2481</strain>
    </source>
</reference>
<dbReference type="HOGENOM" id="CLU_550897_0_0_1"/>